<evidence type="ECO:0000313" key="3">
    <source>
        <dbReference type="EMBL" id="MCD1654481.1"/>
    </source>
</evidence>
<feature type="region of interest" description="Disordered" evidence="1">
    <location>
        <begin position="103"/>
        <end position="122"/>
    </location>
</feature>
<proteinExistence type="predicted"/>
<protein>
    <submittedName>
        <fullName evidence="2">Uncharacterized protein</fullName>
    </submittedName>
</protein>
<evidence type="ECO:0000256" key="1">
    <source>
        <dbReference type="SAM" id="MobiDB-lite"/>
    </source>
</evidence>
<evidence type="ECO:0000313" key="2">
    <source>
        <dbReference type="EMBL" id="MCD1654417.1"/>
    </source>
</evidence>
<evidence type="ECO:0000313" key="4">
    <source>
        <dbReference type="Proteomes" id="UP001198163"/>
    </source>
</evidence>
<name>A0AAE3JHW8_9SPIR</name>
<comment type="caution">
    <text evidence="2">The sequence shown here is derived from an EMBL/GenBank/DDBJ whole genome shotgun (WGS) entry which is preliminary data.</text>
</comment>
<accession>A0AAE3JHW8</accession>
<dbReference type="AlphaFoldDB" id="A0AAE3JHW8"/>
<gene>
    <name evidence="2" type="ORF">K7J14_06825</name>
    <name evidence="3" type="ORF">K7J14_07150</name>
</gene>
<dbReference type="RefSeq" id="WP_230754634.1">
    <property type="nucleotide sequence ID" value="NZ_JAINWA010000001.1"/>
</dbReference>
<sequence>MNEIYPEDIRFSPEESKKIISDLYAYAFNCPRDARSEEYKAGFRAGAFNTLLLPKYKHLSTTSSFPKGSCQLDAWYSGYDEGQRAAHSFQINYVESIQHNEPVPTIKPEEGSGEQEVSFSFT</sequence>
<keyword evidence="4" id="KW-1185">Reference proteome</keyword>
<dbReference type="EMBL" id="JAINWA010000001">
    <property type="protein sequence ID" value="MCD1654417.1"/>
    <property type="molecule type" value="Genomic_DNA"/>
</dbReference>
<organism evidence="2 4">
    <name type="scientific">Teretinema zuelzerae</name>
    <dbReference type="NCBI Taxonomy" id="156"/>
    <lineage>
        <taxon>Bacteria</taxon>
        <taxon>Pseudomonadati</taxon>
        <taxon>Spirochaetota</taxon>
        <taxon>Spirochaetia</taxon>
        <taxon>Spirochaetales</taxon>
        <taxon>Treponemataceae</taxon>
        <taxon>Teretinema</taxon>
    </lineage>
</organism>
<dbReference type="EMBL" id="JAINWA010000002">
    <property type="protein sequence ID" value="MCD1654481.1"/>
    <property type="molecule type" value="Genomic_DNA"/>
</dbReference>
<dbReference type="Proteomes" id="UP001198163">
    <property type="component" value="Unassembled WGS sequence"/>
</dbReference>
<reference evidence="2" key="1">
    <citation type="submission" date="2021-08" db="EMBL/GenBank/DDBJ databases">
        <title>Comparative analyses of Brucepasteria parasyntrophica and Teretinema zuelzerae.</title>
        <authorList>
            <person name="Song Y."/>
            <person name="Brune A."/>
        </authorList>
    </citation>
    <scope>NUCLEOTIDE SEQUENCE</scope>
    <source>
        <strain evidence="2">DSM 1903</strain>
    </source>
</reference>